<organism evidence="1 2">
    <name type="scientific">Dactylococcopsis salina (strain PCC 8305)</name>
    <name type="common">Myxobactron salinum</name>
    <dbReference type="NCBI Taxonomy" id="13035"/>
    <lineage>
        <taxon>Bacteria</taxon>
        <taxon>Bacillati</taxon>
        <taxon>Cyanobacteriota</taxon>
        <taxon>Cyanophyceae</taxon>
        <taxon>Nodosilineales</taxon>
        <taxon>Cymatolegaceae</taxon>
        <taxon>Dactylococcopsis</taxon>
    </lineage>
</organism>
<name>K9YWK0_DACS8</name>
<dbReference type="OrthoDB" id="528329at2"/>
<keyword evidence="2" id="KW-1185">Reference proteome</keyword>
<dbReference type="RefSeq" id="WP_015229884.1">
    <property type="nucleotide sequence ID" value="NC_019780.1"/>
</dbReference>
<protein>
    <recommendedName>
        <fullName evidence="3">Flagellar assembly protein H</fullName>
    </recommendedName>
</protein>
<reference evidence="1" key="1">
    <citation type="submission" date="2012-04" db="EMBL/GenBank/DDBJ databases">
        <title>Finished genome of Dactylococcopsis salina PCC 8305.</title>
        <authorList>
            <consortium name="US DOE Joint Genome Institute"/>
            <person name="Gugger M."/>
            <person name="Coursin T."/>
            <person name="Rippka R."/>
            <person name="Tandeau De Marsac N."/>
            <person name="Huntemann M."/>
            <person name="Wei C.-L."/>
            <person name="Han J."/>
            <person name="Detter J.C."/>
            <person name="Han C."/>
            <person name="Tapia R."/>
            <person name="Daligault H."/>
            <person name="Chen A."/>
            <person name="Krypides N."/>
            <person name="Mavromatis K."/>
            <person name="Markowitz V."/>
            <person name="Szeto E."/>
            <person name="Ivanova N."/>
            <person name="Ovchinnikova G."/>
            <person name="Pagani I."/>
            <person name="Pati A."/>
            <person name="Goodwin L."/>
            <person name="Peters L."/>
            <person name="Pitluck S."/>
            <person name="Woyke T."/>
            <person name="Kerfeld C."/>
        </authorList>
    </citation>
    <scope>NUCLEOTIDE SEQUENCE [LARGE SCALE GENOMIC DNA]</scope>
    <source>
        <strain evidence="1">PCC 8305</strain>
    </source>
</reference>
<evidence type="ECO:0000313" key="2">
    <source>
        <dbReference type="Proteomes" id="UP000010482"/>
    </source>
</evidence>
<proteinExistence type="predicted"/>
<evidence type="ECO:0000313" key="1">
    <source>
        <dbReference type="EMBL" id="AFZ50892.1"/>
    </source>
</evidence>
<dbReference type="Proteomes" id="UP000010482">
    <property type="component" value="Chromosome"/>
</dbReference>
<accession>K9YWK0</accession>
<gene>
    <name evidence="1" type="ORF">Dacsa_2277</name>
</gene>
<dbReference type="eggNOG" id="COG5464">
    <property type="taxonomic scope" value="Bacteria"/>
</dbReference>
<dbReference type="EMBL" id="CP003944">
    <property type="protein sequence ID" value="AFZ50892.1"/>
    <property type="molecule type" value="Genomic_DNA"/>
</dbReference>
<sequence length="287" mass="33069">MTRNLHDQFSKDSLEELLYSFGKSEVDSKVASEVREIDFFFTPDPDKKANLTALGFLGKLALTPAVIEPYRNPIDVKEVRKCLKKLLDLEASQQRRYRREQTPLSEQEAPTLWILSPTISDSVLEAFRAKPDLENWVEGFYFCGEGLRTILVAIHQLPRTSDTLFLRIFGRGKVQMQAIEELQQLPPSNPFRDRMLEIVANMVAILEVRQQEQQGLESEEREFLMQLSTVYTQRLEEATQQGIEQGVKLAQKRLIRNLLSRGMTIEEIAELTELSPEEVTQLINQEQ</sequence>
<dbReference type="KEGG" id="dsl:Dacsa_2277"/>
<dbReference type="STRING" id="13035.Dacsa_2277"/>
<evidence type="ECO:0008006" key="3">
    <source>
        <dbReference type="Google" id="ProtNLM"/>
    </source>
</evidence>
<dbReference type="PATRIC" id="fig|13035.3.peg.2582"/>
<dbReference type="AlphaFoldDB" id="K9YWK0"/>
<dbReference type="HOGENOM" id="CLU_059541_0_0_3"/>